<sequence length="512" mass="57422">MKKWFLVAIVLIAAGLSFWPTTEKSTAKQAISISGPFEFHSRELSTNGYVFSRLQIVESLVAVDEKANPEPLLAKSWMQSKDGLTWSFMLRRKVTFHNGTELTPHIVVNDLKRAQQHSGVLQQVPITNITHDDEQVIIRLSRLYRPLLFVLAHYSTAILAPESFDDNGNITQIIGTGPYEITNLQMPNIVKATAYTTYWGKPANIPQLNYLSGHRPESRALLAQSGQADIAYSIDPASMEALKNSKNLHMKVAAMPRTVMLKLNNAHPYLNNVKVRHALSLAIDRHEIANKELGLPGSEAYQLFSPALGAWHIDGLENRHRNLAEARKLLADAGWQLNSQGVLQRDGKTFTLNLVTYADRPELPLIATAIQNQLKQVGVVLKVQIIDAQVIPAKQNDGTLDMALIARNYGMLSDPLPILLNDFAEHTNSAWGPMNWSSPKLLALLNTLTSETDKFQYQRNAQLAAHLLVNEMPLIPITYYHQIIAVNKSLQHFRFDPFELNYRVAELTLKSH</sequence>
<evidence type="ECO:0000313" key="4">
    <source>
        <dbReference type="Proteomes" id="UP000462621"/>
    </source>
</evidence>
<dbReference type="InterPro" id="IPR000914">
    <property type="entry name" value="SBP_5_dom"/>
</dbReference>
<dbReference type="AlphaFoldDB" id="A0A7X4LN15"/>
<feature type="signal peptide" evidence="1">
    <location>
        <begin position="1"/>
        <end position="19"/>
    </location>
</feature>
<keyword evidence="1" id="KW-0732">Signal</keyword>
<accession>A0A7X4LN15</accession>
<dbReference type="GO" id="GO:0043190">
    <property type="term" value="C:ATP-binding cassette (ABC) transporter complex"/>
    <property type="evidence" value="ECO:0007669"/>
    <property type="project" value="InterPro"/>
</dbReference>
<evidence type="ECO:0000313" key="3">
    <source>
        <dbReference type="EMBL" id="MZI94995.1"/>
    </source>
</evidence>
<name>A0A7X4LN15_9VIBR</name>
<evidence type="ECO:0000256" key="1">
    <source>
        <dbReference type="SAM" id="SignalP"/>
    </source>
</evidence>
<dbReference type="PIRSF" id="PIRSF002741">
    <property type="entry name" value="MppA"/>
    <property type="match status" value="1"/>
</dbReference>
<dbReference type="GO" id="GO:0015833">
    <property type="term" value="P:peptide transport"/>
    <property type="evidence" value="ECO:0007669"/>
    <property type="project" value="TreeGrafter"/>
</dbReference>
<feature type="domain" description="Solute-binding protein family 5" evidence="2">
    <location>
        <begin position="69"/>
        <end position="416"/>
    </location>
</feature>
<dbReference type="Gene3D" id="3.40.190.10">
    <property type="entry name" value="Periplasmic binding protein-like II"/>
    <property type="match status" value="1"/>
</dbReference>
<comment type="caution">
    <text evidence="3">The sequence shown here is derived from an EMBL/GenBank/DDBJ whole genome shotgun (WGS) entry which is preliminary data.</text>
</comment>
<dbReference type="SUPFAM" id="SSF53850">
    <property type="entry name" value="Periplasmic binding protein-like II"/>
    <property type="match status" value="1"/>
</dbReference>
<reference evidence="3 4" key="1">
    <citation type="submission" date="2019-10" db="EMBL/GenBank/DDBJ databases">
        <title>Vibrio sp. nov. isolated from a shrimp pond.</title>
        <authorList>
            <person name="Gomez-Gil B."/>
            <person name="Enciso-Ibarra J."/>
            <person name="Enciso-Ibarra K."/>
            <person name="Bolan-Mejia C."/>
        </authorList>
    </citation>
    <scope>NUCLEOTIDE SEQUENCE [LARGE SCALE GENOMIC DNA]</scope>
    <source>
        <strain evidence="3 4">CAIM 722</strain>
    </source>
</reference>
<dbReference type="Gene3D" id="3.10.105.10">
    <property type="entry name" value="Dipeptide-binding Protein, Domain 3"/>
    <property type="match status" value="1"/>
</dbReference>
<dbReference type="Proteomes" id="UP000462621">
    <property type="component" value="Unassembled WGS sequence"/>
</dbReference>
<dbReference type="EMBL" id="WEKT01000042">
    <property type="protein sequence ID" value="MZI94995.1"/>
    <property type="molecule type" value="Genomic_DNA"/>
</dbReference>
<dbReference type="GO" id="GO:1904680">
    <property type="term" value="F:peptide transmembrane transporter activity"/>
    <property type="evidence" value="ECO:0007669"/>
    <property type="project" value="TreeGrafter"/>
</dbReference>
<protein>
    <submittedName>
        <fullName evidence="3">ABC transporter substrate-binding protein</fullName>
    </submittedName>
</protein>
<dbReference type="PANTHER" id="PTHR30290">
    <property type="entry name" value="PERIPLASMIC BINDING COMPONENT OF ABC TRANSPORTER"/>
    <property type="match status" value="1"/>
</dbReference>
<dbReference type="CDD" id="cd08490">
    <property type="entry name" value="PBP2_NikA_DppA_OppA_like_3"/>
    <property type="match status" value="1"/>
</dbReference>
<proteinExistence type="predicted"/>
<keyword evidence="4" id="KW-1185">Reference proteome</keyword>
<organism evidence="3 4">
    <name type="scientific">Vibrio eleionomae</name>
    <dbReference type="NCBI Taxonomy" id="2653505"/>
    <lineage>
        <taxon>Bacteria</taxon>
        <taxon>Pseudomonadati</taxon>
        <taxon>Pseudomonadota</taxon>
        <taxon>Gammaproteobacteria</taxon>
        <taxon>Vibrionales</taxon>
        <taxon>Vibrionaceae</taxon>
        <taxon>Vibrio</taxon>
    </lineage>
</organism>
<dbReference type="RefSeq" id="WP_161157475.1">
    <property type="nucleotide sequence ID" value="NZ_WEKT01000042.1"/>
</dbReference>
<gene>
    <name evidence="3" type="ORF">F9817_17600</name>
</gene>
<dbReference type="Pfam" id="PF00496">
    <property type="entry name" value="SBP_bac_5"/>
    <property type="match status" value="1"/>
</dbReference>
<dbReference type="PANTHER" id="PTHR30290:SF83">
    <property type="entry name" value="ABC TRANSPORTER SUBSTRATE-BINDING PROTEIN"/>
    <property type="match status" value="1"/>
</dbReference>
<dbReference type="InterPro" id="IPR039424">
    <property type="entry name" value="SBP_5"/>
</dbReference>
<dbReference type="GO" id="GO:0030288">
    <property type="term" value="C:outer membrane-bounded periplasmic space"/>
    <property type="evidence" value="ECO:0007669"/>
    <property type="project" value="UniProtKB-ARBA"/>
</dbReference>
<dbReference type="InterPro" id="IPR030678">
    <property type="entry name" value="Peptide/Ni-bd"/>
</dbReference>
<evidence type="ECO:0000259" key="2">
    <source>
        <dbReference type="Pfam" id="PF00496"/>
    </source>
</evidence>
<feature type="chain" id="PRO_5031351689" evidence="1">
    <location>
        <begin position="20"/>
        <end position="512"/>
    </location>
</feature>